<comment type="caution">
    <text evidence="2">The sequence shown here is derived from an EMBL/GenBank/DDBJ whole genome shotgun (WGS) entry which is preliminary data.</text>
</comment>
<keyword evidence="3" id="KW-1185">Reference proteome</keyword>
<keyword evidence="1" id="KW-1133">Transmembrane helix</keyword>
<feature type="transmembrane region" description="Helical" evidence="1">
    <location>
        <begin position="21"/>
        <end position="40"/>
    </location>
</feature>
<evidence type="ECO:0000256" key="1">
    <source>
        <dbReference type="SAM" id="Phobius"/>
    </source>
</evidence>
<keyword evidence="1" id="KW-0812">Transmembrane</keyword>
<evidence type="ECO:0008006" key="4">
    <source>
        <dbReference type="Google" id="ProtNLM"/>
    </source>
</evidence>
<evidence type="ECO:0000313" key="3">
    <source>
        <dbReference type="Proteomes" id="UP000609651"/>
    </source>
</evidence>
<organism evidence="2 3">
    <name type="scientific">Alienimonas chondri</name>
    <dbReference type="NCBI Taxonomy" id="2681879"/>
    <lineage>
        <taxon>Bacteria</taxon>
        <taxon>Pseudomonadati</taxon>
        <taxon>Planctomycetota</taxon>
        <taxon>Planctomycetia</taxon>
        <taxon>Planctomycetales</taxon>
        <taxon>Planctomycetaceae</taxon>
        <taxon>Alienimonas</taxon>
    </lineage>
</organism>
<dbReference type="EMBL" id="WTPX01000018">
    <property type="protein sequence ID" value="NNJ24843.1"/>
    <property type="molecule type" value="Genomic_DNA"/>
</dbReference>
<reference evidence="2 3" key="1">
    <citation type="journal article" date="2020" name="Syst. Appl. Microbiol.">
        <title>Alienimonas chondri sp. nov., a novel planctomycete isolated from the biofilm of the red alga Chondrus crispus.</title>
        <authorList>
            <person name="Vitorino I."/>
            <person name="Albuquerque L."/>
            <person name="Wiegand S."/>
            <person name="Kallscheuer N."/>
            <person name="da Costa M.S."/>
            <person name="Lobo-da-Cunha A."/>
            <person name="Jogler C."/>
            <person name="Lage O.M."/>
        </authorList>
    </citation>
    <scope>NUCLEOTIDE SEQUENCE [LARGE SCALE GENOMIC DNA]</scope>
    <source>
        <strain evidence="2 3">LzC2</strain>
    </source>
</reference>
<sequence>MTRDDHARQTPARRFARLLGELLRPFAWMFAAIGAALIAFPAGPMWSAESDEDWTESRVQVSIDEGRYLFAWGGLAAGEPWSPHLRAVSVTVFGDPMDENAGPERQGDASHSGGSAIGGWIWIVAMMERGGVSTYPVTEDSARGTMHRTYDAAISLWPLALLFIAIAAVRWRRRVGRTPSTGASRFEAVCRVARPWIWSAAGIGAFVTVVQFLPVGPGYATASVNRGPVETRHPRVLEASIDWISPPPEWIDEGGTRTAAATGAGLWFSHERSTLPRIVSNPVWQGRTVVGLSLWWFAFVALLANGVTLWRMRRRGEPDADTARSS</sequence>
<name>A0ABX1VAP8_9PLAN</name>
<protein>
    <recommendedName>
        <fullName evidence="4">PepSY domain-containing protein</fullName>
    </recommendedName>
</protein>
<feature type="transmembrane region" description="Helical" evidence="1">
    <location>
        <begin position="152"/>
        <end position="171"/>
    </location>
</feature>
<dbReference type="Proteomes" id="UP000609651">
    <property type="component" value="Unassembled WGS sequence"/>
</dbReference>
<dbReference type="RefSeq" id="WP_171184223.1">
    <property type="nucleotide sequence ID" value="NZ_WTPX01000018.1"/>
</dbReference>
<feature type="transmembrane region" description="Helical" evidence="1">
    <location>
        <begin position="289"/>
        <end position="310"/>
    </location>
</feature>
<proteinExistence type="predicted"/>
<gene>
    <name evidence="2" type="ORF">LzC2_09030</name>
</gene>
<keyword evidence="1" id="KW-0472">Membrane</keyword>
<accession>A0ABX1VAP8</accession>
<evidence type="ECO:0000313" key="2">
    <source>
        <dbReference type="EMBL" id="NNJ24843.1"/>
    </source>
</evidence>
<feature type="transmembrane region" description="Helical" evidence="1">
    <location>
        <begin position="192"/>
        <end position="213"/>
    </location>
</feature>